<organism evidence="7 8">
    <name type="scientific">Nepenthes gracilis</name>
    <name type="common">Slender pitcher plant</name>
    <dbReference type="NCBI Taxonomy" id="150966"/>
    <lineage>
        <taxon>Eukaryota</taxon>
        <taxon>Viridiplantae</taxon>
        <taxon>Streptophyta</taxon>
        <taxon>Embryophyta</taxon>
        <taxon>Tracheophyta</taxon>
        <taxon>Spermatophyta</taxon>
        <taxon>Magnoliopsida</taxon>
        <taxon>eudicotyledons</taxon>
        <taxon>Gunneridae</taxon>
        <taxon>Pentapetalae</taxon>
        <taxon>Caryophyllales</taxon>
        <taxon>Nepenthaceae</taxon>
        <taxon>Nepenthes</taxon>
    </lineage>
</organism>
<dbReference type="InterPro" id="IPR044965">
    <property type="entry name" value="Glyco_hydro_17_plant"/>
</dbReference>
<dbReference type="SUPFAM" id="SSF51445">
    <property type="entry name" value="(Trans)glycosidases"/>
    <property type="match status" value="1"/>
</dbReference>
<evidence type="ECO:0000313" key="7">
    <source>
        <dbReference type="EMBL" id="GMH28341.1"/>
    </source>
</evidence>
<feature type="chain" id="PRO_5042179252" evidence="6">
    <location>
        <begin position="20"/>
        <end position="336"/>
    </location>
</feature>
<dbReference type="InterPro" id="IPR000490">
    <property type="entry name" value="Glyco_hydro_17"/>
</dbReference>
<accession>A0AAD3TG95</accession>
<dbReference type="PANTHER" id="PTHR32227">
    <property type="entry name" value="GLUCAN ENDO-1,3-BETA-GLUCOSIDASE BG1-RELATED-RELATED"/>
    <property type="match status" value="1"/>
</dbReference>
<dbReference type="Gene3D" id="3.20.20.80">
    <property type="entry name" value="Glycosidases"/>
    <property type="match status" value="1"/>
</dbReference>
<evidence type="ECO:0000256" key="1">
    <source>
        <dbReference type="ARBA" id="ARBA00008773"/>
    </source>
</evidence>
<evidence type="ECO:0000256" key="4">
    <source>
        <dbReference type="RuleBase" id="RU004335"/>
    </source>
</evidence>
<evidence type="ECO:0000256" key="5">
    <source>
        <dbReference type="RuleBase" id="RU004336"/>
    </source>
</evidence>
<evidence type="ECO:0000256" key="3">
    <source>
        <dbReference type="ARBA" id="ARBA00023295"/>
    </source>
</evidence>
<evidence type="ECO:0000256" key="2">
    <source>
        <dbReference type="ARBA" id="ARBA00022801"/>
    </source>
</evidence>
<comment type="similarity">
    <text evidence="1 4">Belongs to the glycosyl hydrolase 17 family.</text>
</comment>
<evidence type="ECO:0000256" key="6">
    <source>
        <dbReference type="SAM" id="SignalP"/>
    </source>
</evidence>
<dbReference type="GO" id="GO:0004553">
    <property type="term" value="F:hydrolase activity, hydrolyzing O-glycosyl compounds"/>
    <property type="evidence" value="ECO:0007669"/>
    <property type="project" value="InterPro"/>
</dbReference>
<dbReference type="PROSITE" id="PS00587">
    <property type="entry name" value="GLYCOSYL_HYDROL_F17"/>
    <property type="match status" value="1"/>
</dbReference>
<keyword evidence="3 5" id="KW-0326">Glycosidase</keyword>
<comment type="caution">
    <text evidence="7">The sequence shown here is derived from an EMBL/GenBank/DDBJ whole genome shotgun (WGS) entry which is preliminary data.</text>
</comment>
<keyword evidence="6" id="KW-0732">Signal</keyword>
<keyword evidence="2 5" id="KW-0378">Hydrolase</keyword>
<keyword evidence="8" id="KW-1185">Reference proteome</keyword>
<gene>
    <name evidence="7" type="ORF">Nepgr_030184</name>
</gene>
<reference evidence="7" key="1">
    <citation type="submission" date="2023-05" db="EMBL/GenBank/DDBJ databases">
        <title>Nepenthes gracilis genome sequencing.</title>
        <authorList>
            <person name="Fukushima K."/>
        </authorList>
    </citation>
    <scope>NUCLEOTIDE SEQUENCE</scope>
    <source>
        <strain evidence="7">SING2019-196</strain>
    </source>
</reference>
<protein>
    <submittedName>
        <fullName evidence="7">Uncharacterized protein</fullName>
    </submittedName>
</protein>
<dbReference type="GO" id="GO:0005975">
    <property type="term" value="P:carbohydrate metabolic process"/>
    <property type="evidence" value="ECO:0007669"/>
    <property type="project" value="InterPro"/>
</dbReference>
<evidence type="ECO:0000313" key="8">
    <source>
        <dbReference type="Proteomes" id="UP001279734"/>
    </source>
</evidence>
<dbReference type="FunFam" id="3.20.20.80:FF:000010">
    <property type="entry name" value="glucan endo-1,3-beta-glucosidase, basic"/>
    <property type="match status" value="1"/>
</dbReference>
<dbReference type="AlphaFoldDB" id="A0AAD3TG95"/>
<dbReference type="Proteomes" id="UP001279734">
    <property type="component" value="Unassembled WGS sequence"/>
</dbReference>
<dbReference type="Pfam" id="PF00332">
    <property type="entry name" value="Glyco_hydro_17"/>
    <property type="match status" value="1"/>
</dbReference>
<dbReference type="EMBL" id="BSYO01000034">
    <property type="protein sequence ID" value="GMH28341.1"/>
    <property type="molecule type" value="Genomic_DNA"/>
</dbReference>
<name>A0AAD3TG95_NEPGR</name>
<proteinExistence type="inferred from homology"/>
<sequence length="336" mass="36922">MMLIALALALLFATTNTGASQIGTCFGMRANNLQPLRAVVAQYNRHNIKRMRIYSPDSSLSQALSGSGIKLVLGVLNQDLQAIASSQSNANSWVQHNIRRYPNVNFRYLAVGNEIRPNLNNGAAQYAPYVLPAMKNLQNAINQMGYRGRIKVSTAMEMGIAINTYPPSAGQFDTSISNYINPIVSFMRDNGSPLLLNCYPYFAYAGSSNIELSYALFTSPGTVVQDGQYAYQNLFDAMVDSIYSALEKAGCGSVAIVVSESGWPTMGGKGTSIHNAKTYNNNLIQNVKKGTPKRPGAYLETYIFDMYNEDLKSSKLERHWGLFAANGHLKYPVNFN</sequence>
<feature type="signal peptide" evidence="6">
    <location>
        <begin position="1"/>
        <end position="19"/>
    </location>
</feature>
<dbReference type="InterPro" id="IPR017853">
    <property type="entry name" value="GH"/>
</dbReference>